<dbReference type="Proteomes" id="UP001497482">
    <property type="component" value="Chromosome 15"/>
</dbReference>
<dbReference type="GO" id="GO:0055064">
    <property type="term" value="P:chloride ion homeostasis"/>
    <property type="evidence" value="ECO:0007669"/>
    <property type="project" value="TreeGrafter"/>
</dbReference>
<feature type="compositionally biased region" description="Basic and acidic residues" evidence="16">
    <location>
        <begin position="490"/>
        <end position="502"/>
    </location>
</feature>
<dbReference type="PROSITE" id="PS01186">
    <property type="entry name" value="EGF_2"/>
    <property type="match status" value="1"/>
</dbReference>
<feature type="transmembrane region" description="Helical" evidence="17">
    <location>
        <begin position="58"/>
        <end position="81"/>
    </location>
</feature>
<feature type="compositionally biased region" description="Polar residues" evidence="16">
    <location>
        <begin position="1015"/>
        <end position="1026"/>
    </location>
</feature>
<keyword evidence="20" id="KW-1185">Reference proteome</keyword>
<dbReference type="PANTHER" id="PTHR11827">
    <property type="entry name" value="SOLUTE CARRIER FAMILY 12, CATION COTRANSPORTERS"/>
    <property type="match status" value="1"/>
</dbReference>
<dbReference type="PROSITE" id="PS50026">
    <property type="entry name" value="EGF_3"/>
    <property type="match status" value="2"/>
</dbReference>
<dbReference type="GO" id="GO:0016020">
    <property type="term" value="C:membrane"/>
    <property type="evidence" value="ECO:0007669"/>
    <property type="project" value="UniProtKB-SubCell"/>
</dbReference>
<feature type="transmembrane region" description="Helical" evidence="17">
    <location>
        <begin position="591"/>
        <end position="624"/>
    </location>
</feature>
<evidence type="ECO:0000256" key="6">
    <source>
        <dbReference type="ARBA" id="ARBA00022692"/>
    </source>
</evidence>
<feature type="transmembrane region" description="Helical" evidence="17">
    <location>
        <begin position="404"/>
        <end position="424"/>
    </location>
</feature>
<dbReference type="GO" id="GO:0055075">
    <property type="term" value="P:potassium ion homeostasis"/>
    <property type="evidence" value="ECO:0007669"/>
    <property type="project" value="TreeGrafter"/>
</dbReference>
<feature type="compositionally biased region" description="Basic and acidic residues" evidence="16">
    <location>
        <begin position="528"/>
        <end position="538"/>
    </location>
</feature>
<evidence type="ECO:0000256" key="13">
    <source>
        <dbReference type="ARBA" id="ARBA00023214"/>
    </source>
</evidence>
<dbReference type="GO" id="GO:0005509">
    <property type="term" value="F:calcium ion binding"/>
    <property type="evidence" value="ECO:0007669"/>
    <property type="project" value="InterPro"/>
</dbReference>
<evidence type="ECO:0000256" key="1">
    <source>
        <dbReference type="ARBA" id="ARBA00004141"/>
    </source>
</evidence>
<dbReference type="InterPro" id="IPR004842">
    <property type="entry name" value="SLC12A_fam"/>
</dbReference>
<evidence type="ECO:0000256" key="9">
    <source>
        <dbReference type="ARBA" id="ARBA00022989"/>
    </source>
</evidence>
<evidence type="ECO:0000256" key="15">
    <source>
        <dbReference type="PROSITE-ProRule" id="PRU00076"/>
    </source>
</evidence>
<feature type="transmembrane region" description="Helical" evidence="17">
    <location>
        <begin position="254"/>
        <end position="275"/>
    </location>
</feature>
<dbReference type="InterPro" id="IPR001881">
    <property type="entry name" value="EGF-like_Ca-bd_dom"/>
</dbReference>
<feature type="disulfide bond" evidence="15">
    <location>
        <begin position="1417"/>
        <end position="1426"/>
    </location>
</feature>
<sequence>MEGLPVGWTLHTCDRVGLLQDRQPPNSQVYELFHEDAQGFQLSGQPWWRIKLFVWEPVLFGTWDGVFTSCMINIFGVVLFLRTGYLVGNTGVLLGMFLVSLVVAVALVTVFSGVGISEHCGVGGGGIYSMISTVLGGRLGGTVALLYVFGQCVAGAMYITGFSESVAVLLGLQGPWAVRAVSAIVLLALLFINLAGVKWIVRLQLLLLAALAVSTLDFVIGSFSHLDPDHGFVGYSQELLQNNSMPEYSPGENFFTVFGVFFPAATGVMAGFNMSSDLQRPEHNIPVGTLAAVFISWFLYLVFVFLLGAICTRETLRYDFLIAEKVSLVGFLFLFGLYVSSLASCMGGLYGAPRILQCIAQERVIPVLAFLGHGKGPNKTPVAAICLTSLLTMAFVLIGQVNILAPIVTINFMLTYSFIDYSFFKVAMTFQLQTKGKGNTSFSNRPKKPSRTTERISKPLIEKTCSNYGSGDQSPQRKERPSNDTNLICPKEDGSGKPLCVKEPRRKSNVDAKEMLMNTFDLNREHSTVVDGQKKEEINDWTSNDTSDPGSEPVEESEPCILQNKTDSDNGSIDIKPIVNSFYLKVCNPWIALIGAIGSIGIMFVIEWLYALANIIVALLLFFYIGKASPGLPKGVAAHFSFFTWVKKTLKSIVRNKSLPQDEIVLTPSLSRVGLKTKQLTEENADFSSRLRYHQSRACSLFVEQTACVWDSRRRGPGPPDNWLQPVALSSARAVVQGPPLDLLWTSSLQPLNSAQTEALSMVSPEDTPICVRLYGLYLCLRPNDDETRVVLEPRLGTVAVDGRTVREPRDMVPAELHNHSPVSSPRSGLHGHSSTAGNMDTTEMQTISERSSKALESTSQTPDRLASSVSSSTTEPVYSSSIQSSSTHRSTHSSTHSSTHGSTRSSSQDSSTRSSSQDSSSQDSSSQDSSSQGSSTQGSSTQGSSTQGSSTQGSSTQGSSTQGSTHSSTQISSTHSSTQDSSPQDSSTHSTPQDHTTQDHSTQDHSTQDHSTQDHSTQGSDGTSHSTHRHQAPMGSPSVSQEFWTWTETEDSSLLGDSPDSTLRLGDVTNISAQTYFNTDSDYTSTTMSRAGERTLLSVTVLQNNFSSPLFTQDSTSNEPSATWALSLQTVEDYTRTISWDRNFNKLHRRSTSVYSTRDIQFDEIFREVSPYYETSTEKSTQSLITQNQEGTERVPSRTEEDALDLHTEALTTAAPTLSSWTPDCLTKTPPLVITEVFPTTTAATVTARPQLQTEASSPAAVSTTSLPLSDSPTSKSTLIKSTAAASQTTVSHSSVSAETFTPKLETTTAFPEFVPSLTAKTSTSAPTKATTLQLRTSARPLEVTTASSKGTTTVTTTNRTPAPSSETETSSPAVTTLSTAVQPPPSHPRNPCLSNPCLNSGMCVSFEGHHFTCRCQQAWTGPTCGEDVNECERDPCPLGSRCENTRGSFSCECPLGFNLEDGRTCSRAKTFLGIFSVNKQIHDPVVFKSAQMHEIQREIIHLLNASLSVLRGYSRSTLRKREEGRTGILAVNMFSISADVTSSEVYNSIHATLTNCSFFLSHCRMVLQHQISYQVESLCEAQKTQCDTERSVCTDHSGTASCQCLPGYYKHNPEDLSCLECGDGYKLENGTCQPCMFGFGGFNCGNFYKLIAVVVSPAGGGILLILIIVLIVTCFKRDNNDINKIIFKSGDLQMSPYADFPKANRISMEWGRETIEMQENGSTKNLLQMTDIYYSPALRNADLERNGLYPFTGLPGSRHSCIYPAQFNPSFISDDSRRRDYF</sequence>
<dbReference type="PROSITE" id="PS01187">
    <property type="entry name" value="EGF_CA"/>
    <property type="match status" value="1"/>
</dbReference>
<feature type="compositionally biased region" description="Low complexity" evidence="16">
    <location>
        <begin position="868"/>
        <end position="994"/>
    </location>
</feature>
<comment type="similarity">
    <text evidence="2">Belongs to the SLC12A transporter family.</text>
</comment>
<keyword evidence="4 15" id="KW-0245">EGF-like domain</keyword>
<reference evidence="19 20" key="1">
    <citation type="submission" date="2024-04" db="EMBL/GenBank/DDBJ databases">
        <authorList>
            <person name="Waldvogel A.-M."/>
            <person name="Schoenle A."/>
        </authorList>
    </citation>
    <scope>NUCLEOTIDE SEQUENCE [LARGE SCALE GENOMIC DNA]</scope>
</reference>
<evidence type="ECO:0000256" key="3">
    <source>
        <dbReference type="ARBA" id="ARBA00022448"/>
    </source>
</evidence>
<dbReference type="SMART" id="SM00181">
    <property type="entry name" value="EGF"/>
    <property type="match status" value="3"/>
</dbReference>
<feature type="domain" description="EGF-like" evidence="18">
    <location>
        <begin position="1390"/>
        <end position="1427"/>
    </location>
</feature>
<feature type="region of interest" description="Disordered" evidence="16">
    <location>
        <begin position="528"/>
        <end position="558"/>
    </location>
</feature>
<feature type="transmembrane region" description="Helical" evidence="17">
    <location>
        <begin position="380"/>
        <end position="398"/>
    </location>
</feature>
<keyword evidence="3" id="KW-0813">Transport</keyword>
<feature type="compositionally biased region" description="Basic and acidic residues" evidence="16">
    <location>
        <begin position="997"/>
        <end position="1014"/>
    </location>
</feature>
<evidence type="ECO:0000313" key="20">
    <source>
        <dbReference type="Proteomes" id="UP001497482"/>
    </source>
</evidence>
<proteinExistence type="inferred from homology"/>
<evidence type="ECO:0000256" key="2">
    <source>
        <dbReference type="ARBA" id="ARBA00010593"/>
    </source>
</evidence>
<keyword evidence="6 17" id="KW-0812">Transmembrane</keyword>
<dbReference type="InterPro" id="IPR000742">
    <property type="entry name" value="EGF"/>
</dbReference>
<feature type="transmembrane region" description="Helical" evidence="17">
    <location>
        <begin position="93"/>
        <end position="114"/>
    </location>
</feature>
<evidence type="ECO:0000313" key="19">
    <source>
        <dbReference type="EMBL" id="CAL1582889.1"/>
    </source>
</evidence>
<feature type="transmembrane region" description="Helical" evidence="17">
    <location>
        <begin position="180"/>
        <end position="200"/>
    </location>
</feature>
<evidence type="ECO:0000256" key="12">
    <source>
        <dbReference type="ARBA" id="ARBA00023157"/>
    </source>
</evidence>
<dbReference type="Pfam" id="PF00008">
    <property type="entry name" value="EGF"/>
    <property type="match status" value="1"/>
</dbReference>
<evidence type="ECO:0000256" key="17">
    <source>
        <dbReference type="SAM" id="Phobius"/>
    </source>
</evidence>
<keyword evidence="13" id="KW-0868">Chloride</keyword>
<dbReference type="SMART" id="SM00179">
    <property type="entry name" value="EGF_CA"/>
    <property type="match status" value="2"/>
</dbReference>
<feature type="domain" description="EGF-like" evidence="18">
    <location>
        <begin position="1429"/>
        <end position="1468"/>
    </location>
</feature>
<dbReference type="CDD" id="cd00054">
    <property type="entry name" value="EGF_CA"/>
    <property type="match status" value="1"/>
</dbReference>
<feature type="transmembrane region" description="Helical" evidence="17">
    <location>
        <begin position="287"/>
        <end position="310"/>
    </location>
</feature>
<dbReference type="PANTHER" id="PTHR11827:SF6">
    <property type="entry name" value="SOLUTE CARRIER FAMILY 12 MEMBER 8"/>
    <property type="match status" value="1"/>
</dbReference>
<dbReference type="Gene3D" id="1.20.1740.10">
    <property type="entry name" value="Amino acid/polyamine transporter I"/>
    <property type="match status" value="1"/>
</dbReference>
<protein>
    <recommendedName>
        <fullName evidence="14">Solute carrier family 12 member 8</fullName>
    </recommendedName>
</protein>
<feature type="compositionally biased region" description="Polar residues" evidence="16">
    <location>
        <begin position="821"/>
        <end position="863"/>
    </location>
</feature>
<feature type="compositionally biased region" description="Polar residues" evidence="16">
    <location>
        <begin position="464"/>
        <end position="474"/>
    </location>
</feature>
<evidence type="ECO:0000256" key="4">
    <source>
        <dbReference type="ARBA" id="ARBA00022536"/>
    </source>
</evidence>
<evidence type="ECO:0000256" key="11">
    <source>
        <dbReference type="ARBA" id="ARBA00023136"/>
    </source>
</evidence>
<dbReference type="PROSITE" id="PS00022">
    <property type="entry name" value="EGF_1"/>
    <property type="match status" value="1"/>
</dbReference>
<feature type="compositionally biased region" description="Low complexity" evidence="16">
    <location>
        <begin position="1346"/>
        <end position="1378"/>
    </location>
</feature>
<feature type="region of interest" description="Disordered" evidence="16">
    <location>
        <begin position="1249"/>
        <end position="1279"/>
    </location>
</feature>
<feature type="transmembrane region" description="Helical" evidence="17">
    <location>
        <begin position="330"/>
        <end position="352"/>
    </location>
</feature>
<gene>
    <name evidence="19" type="ORF">KC01_LOCUS13424</name>
</gene>
<dbReference type="GO" id="GO:0006884">
    <property type="term" value="P:cell volume homeostasis"/>
    <property type="evidence" value="ECO:0007669"/>
    <property type="project" value="TreeGrafter"/>
</dbReference>
<feature type="compositionally biased region" description="Polar residues" evidence="16">
    <location>
        <begin position="1178"/>
        <end position="1191"/>
    </location>
</feature>
<dbReference type="Pfam" id="PF00324">
    <property type="entry name" value="AA_permease"/>
    <property type="match status" value="1"/>
</dbReference>
<dbReference type="SUPFAM" id="SSF57196">
    <property type="entry name" value="EGF/Laminin"/>
    <property type="match status" value="2"/>
</dbReference>
<evidence type="ECO:0000256" key="5">
    <source>
        <dbReference type="ARBA" id="ARBA00022538"/>
    </source>
</evidence>
<dbReference type="Pfam" id="PF07645">
    <property type="entry name" value="EGF_CA"/>
    <property type="match status" value="1"/>
</dbReference>
<dbReference type="EMBL" id="OZ035837">
    <property type="protein sequence ID" value="CAL1582889.1"/>
    <property type="molecule type" value="Genomic_DNA"/>
</dbReference>
<dbReference type="InterPro" id="IPR000152">
    <property type="entry name" value="EGF-type_Asp/Asn_hydroxyl_site"/>
</dbReference>
<dbReference type="PROSITE" id="PS00010">
    <property type="entry name" value="ASX_HYDROXYL"/>
    <property type="match status" value="1"/>
</dbReference>
<feature type="region of interest" description="Disordered" evidence="16">
    <location>
        <begin position="436"/>
        <end position="502"/>
    </location>
</feature>
<keyword evidence="5" id="KW-0633">Potassium transport</keyword>
<keyword evidence="8" id="KW-0630">Potassium</keyword>
<evidence type="ECO:0000259" key="18">
    <source>
        <dbReference type="PROSITE" id="PS50026"/>
    </source>
</evidence>
<keyword evidence="10" id="KW-0406">Ion transport</keyword>
<feature type="region of interest" description="Disordered" evidence="16">
    <location>
        <begin position="816"/>
        <end position="1041"/>
    </location>
</feature>
<organism evidence="19 20">
    <name type="scientific">Knipowitschia caucasica</name>
    <name type="common">Caucasian dwarf goby</name>
    <name type="synonym">Pomatoschistus caucasicus</name>
    <dbReference type="NCBI Taxonomy" id="637954"/>
    <lineage>
        <taxon>Eukaryota</taxon>
        <taxon>Metazoa</taxon>
        <taxon>Chordata</taxon>
        <taxon>Craniata</taxon>
        <taxon>Vertebrata</taxon>
        <taxon>Euteleostomi</taxon>
        <taxon>Actinopterygii</taxon>
        <taxon>Neopterygii</taxon>
        <taxon>Teleostei</taxon>
        <taxon>Neoteleostei</taxon>
        <taxon>Acanthomorphata</taxon>
        <taxon>Gobiaria</taxon>
        <taxon>Gobiiformes</taxon>
        <taxon>Gobioidei</taxon>
        <taxon>Gobiidae</taxon>
        <taxon>Gobiinae</taxon>
        <taxon>Knipowitschia</taxon>
    </lineage>
</organism>
<evidence type="ECO:0000256" key="8">
    <source>
        <dbReference type="ARBA" id="ARBA00022958"/>
    </source>
</evidence>
<comment type="subcellular location">
    <subcellularLocation>
        <location evidence="1">Membrane</location>
        <topology evidence="1">Multi-pass membrane protein</topology>
    </subcellularLocation>
</comment>
<feature type="region of interest" description="Disordered" evidence="16">
    <location>
        <begin position="1178"/>
        <end position="1198"/>
    </location>
</feature>
<feature type="region of interest" description="Disordered" evidence="16">
    <location>
        <begin position="1343"/>
        <end position="1390"/>
    </location>
</feature>
<feature type="compositionally biased region" description="Low complexity" evidence="16">
    <location>
        <begin position="1264"/>
        <end position="1279"/>
    </location>
</feature>
<name>A0AAV2K4Z4_KNICA</name>
<feature type="transmembrane region" description="Helical" evidence="17">
    <location>
        <begin position="1652"/>
        <end position="1677"/>
    </location>
</feature>
<dbReference type="FunFam" id="1.20.1740.10:FF:000030">
    <property type="entry name" value="solute carrier family 12 member 8"/>
    <property type="match status" value="1"/>
</dbReference>
<keyword evidence="9 17" id="KW-1133">Transmembrane helix</keyword>
<feature type="transmembrane region" description="Helical" evidence="17">
    <location>
        <begin position="205"/>
        <end position="226"/>
    </location>
</feature>
<keyword evidence="7" id="KW-0769">Symport</keyword>
<dbReference type="InterPro" id="IPR004841">
    <property type="entry name" value="AA-permease/SLC12A_dom"/>
</dbReference>
<accession>A0AAV2K4Z4</accession>
<dbReference type="Gene3D" id="2.10.25.10">
    <property type="entry name" value="Laminin"/>
    <property type="match status" value="2"/>
</dbReference>
<dbReference type="GO" id="GO:1990573">
    <property type="term" value="P:potassium ion import across plasma membrane"/>
    <property type="evidence" value="ECO:0007669"/>
    <property type="project" value="TreeGrafter"/>
</dbReference>
<evidence type="ECO:0000256" key="16">
    <source>
        <dbReference type="SAM" id="MobiDB-lite"/>
    </source>
</evidence>
<feature type="compositionally biased region" description="Polar residues" evidence="16">
    <location>
        <begin position="1251"/>
        <end position="1263"/>
    </location>
</feature>
<feature type="compositionally biased region" description="Polar residues" evidence="16">
    <location>
        <begin position="540"/>
        <end position="549"/>
    </location>
</feature>
<dbReference type="InterPro" id="IPR049883">
    <property type="entry name" value="NOTCH1_EGF-like"/>
</dbReference>
<comment type="caution">
    <text evidence="15">Lacks conserved residue(s) required for the propagation of feature annotation.</text>
</comment>
<feature type="compositionally biased region" description="Basic and acidic residues" evidence="16">
    <location>
        <begin position="451"/>
        <end position="461"/>
    </location>
</feature>
<evidence type="ECO:0000256" key="14">
    <source>
        <dbReference type="ARBA" id="ARBA00073711"/>
    </source>
</evidence>
<keyword evidence="11 17" id="KW-0472">Membrane</keyword>
<evidence type="ECO:0000256" key="7">
    <source>
        <dbReference type="ARBA" id="ARBA00022847"/>
    </source>
</evidence>
<dbReference type="GO" id="GO:0015379">
    <property type="term" value="F:potassium:chloride symporter activity"/>
    <property type="evidence" value="ECO:0007669"/>
    <property type="project" value="TreeGrafter"/>
</dbReference>
<evidence type="ECO:0000256" key="10">
    <source>
        <dbReference type="ARBA" id="ARBA00023065"/>
    </source>
</evidence>
<dbReference type="InterPro" id="IPR018097">
    <property type="entry name" value="EGF_Ca-bd_CS"/>
</dbReference>
<keyword evidence="12 15" id="KW-1015">Disulfide bond</keyword>